<dbReference type="KEGG" id="lhb:D1010_17235"/>
<reference evidence="1 2" key="1">
    <citation type="submission" date="2019-10" db="EMBL/GenBank/DDBJ databases">
        <title>The completed genome of Lactobacillus harbinensis M1.</title>
        <authorList>
            <person name="Zheng Y."/>
        </authorList>
    </citation>
    <scope>NUCLEOTIDE SEQUENCE [LARGE SCALE GENOMIC DNA]</scope>
    <source>
        <strain evidence="1 2">M1</strain>
    </source>
</reference>
<gene>
    <name evidence="1" type="ORF">D1010_17235</name>
</gene>
<dbReference type="Proteomes" id="UP000326779">
    <property type="component" value="Chromosome"/>
</dbReference>
<sequence length="110" mass="12424">MIRTVVFYFETIETMPIPAEYVDFGLEGITESVYLRRDADENPYIARGKVIEQGYITIRKDWFTTIAGRIIDLVRYGGGDSLAERTLSHSVCLSKEEVTTWAAAGLSDPR</sequence>
<dbReference type="AlphaFoldDB" id="A0A5P8M9V0"/>
<dbReference type="EMBL" id="CP045143">
    <property type="protein sequence ID" value="QFR24985.1"/>
    <property type="molecule type" value="Genomic_DNA"/>
</dbReference>
<dbReference type="RefSeq" id="WP_152261652.1">
    <property type="nucleotide sequence ID" value="NZ_CP045143.1"/>
</dbReference>
<protein>
    <submittedName>
        <fullName evidence="1">Uncharacterized protein</fullName>
    </submittedName>
</protein>
<organism evidence="1 2">
    <name type="scientific">Schleiferilactobacillus harbinensis</name>
    <dbReference type="NCBI Taxonomy" id="304207"/>
    <lineage>
        <taxon>Bacteria</taxon>
        <taxon>Bacillati</taxon>
        <taxon>Bacillota</taxon>
        <taxon>Bacilli</taxon>
        <taxon>Lactobacillales</taxon>
        <taxon>Lactobacillaceae</taxon>
        <taxon>Schleiferilactobacillus</taxon>
    </lineage>
</organism>
<evidence type="ECO:0000313" key="2">
    <source>
        <dbReference type="Proteomes" id="UP000326779"/>
    </source>
</evidence>
<evidence type="ECO:0000313" key="1">
    <source>
        <dbReference type="EMBL" id="QFR24985.1"/>
    </source>
</evidence>
<proteinExistence type="predicted"/>
<name>A0A5P8M9V0_9LACO</name>
<accession>A0A5P8M9V0</accession>